<keyword evidence="4 6" id="KW-1133">Transmembrane helix</keyword>
<evidence type="ECO:0000256" key="6">
    <source>
        <dbReference type="SAM" id="Phobius"/>
    </source>
</evidence>
<evidence type="ECO:0000256" key="4">
    <source>
        <dbReference type="ARBA" id="ARBA00022989"/>
    </source>
</evidence>
<organism evidence="7 8">
    <name type="scientific">Patella caerulea</name>
    <name type="common">Rayed Mediterranean limpet</name>
    <dbReference type="NCBI Taxonomy" id="87958"/>
    <lineage>
        <taxon>Eukaryota</taxon>
        <taxon>Metazoa</taxon>
        <taxon>Spiralia</taxon>
        <taxon>Lophotrochozoa</taxon>
        <taxon>Mollusca</taxon>
        <taxon>Gastropoda</taxon>
        <taxon>Patellogastropoda</taxon>
        <taxon>Patelloidea</taxon>
        <taxon>Patellidae</taxon>
        <taxon>Patella</taxon>
    </lineage>
</organism>
<dbReference type="InterPro" id="IPR007593">
    <property type="entry name" value="CD225/Dispanin_fam"/>
</dbReference>
<keyword evidence="5 6" id="KW-0472">Membrane</keyword>
<keyword evidence="3 6" id="KW-0812">Transmembrane</keyword>
<evidence type="ECO:0000256" key="3">
    <source>
        <dbReference type="ARBA" id="ARBA00022692"/>
    </source>
</evidence>
<comment type="subcellular location">
    <subcellularLocation>
        <location evidence="1">Membrane</location>
    </subcellularLocation>
</comment>
<protein>
    <submittedName>
        <fullName evidence="7">Uncharacterized protein</fullName>
    </submittedName>
</protein>
<comment type="caution">
    <text evidence="7">The sequence shown here is derived from an EMBL/GenBank/DDBJ whole genome shotgun (WGS) entry which is preliminary data.</text>
</comment>
<feature type="transmembrane region" description="Helical" evidence="6">
    <location>
        <begin position="55"/>
        <end position="78"/>
    </location>
</feature>
<evidence type="ECO:0000256" key="2">
    <source>
        <dbReference type="ARBA" id="ARBA00006843"/>
    </source>
</evidence>
<evidence type="ECO:0000256" key="1">
    <source>
        <dbReference type="ARBA" id="ARBA00004370"/>
    </source>
</evidence>
<sequence length="130" mass="14740">MMEEYLFDQEEPLLGEKNSYGTIVPAPTYHKKSPANTLGPAPRTASFQQQPYDNLLAAILTTIFCFFPLGCCSMYYSFKTRRCYKQGQLRRSIMAARHSQTMAQMSCIVGLMLWFGGAITLLLYMEDLLG</sequence>
<keyword evidence="8" id="KW-1185">Reference proteome</keyword>
<feature type="transmembrane region" description="Helical" evidence="6">
    <location>
        <begin position="99"/>
        <end position="125"/>
    </location>
</feature>
<accession>A0AAN8JTN0</accession>
<dbReference type="InterPro" id="IPR051423">
    <property type="entry name" value="CD225/Dispanin"/>
</dbReference>
<evidence type="ECO:0000313" key="7">
    <source>
        <dbReference type="EMBL" id="KAK6185042.1"/>
    </source>
</evidence>
<dbReference type="EMBL" id="JAZGQO010000006">
    <property type="protein sequence ID" value="KAK6185042.1"/>
    <property type="molecule type" value="Genomic_DNA"/>
</dbReference>
<comment type="similarity">
    <text evidence="2">Belongs to the CD225/Dispanin family.</text>
</comment>
<evidence type="ECO:0000313" key="8">
    <source>
        <dbReference type="Proteomes" id="UP001347796"/>
    </source>
</evidence>
<evidence type="ECO:0000256" key="5">
    <source>
        <dbReference type="ARBA" id="ARBA00023136"/>
    </source>
</evidence>
<dbReference type="PANTHER" id="PTHR14948:SF25">
    <property type="entry name" value="DUF4190 DOMAIN-CONTAINING PROTEIN"/>
    <property type="match status" value="1"/>
</dbReference>
<gene>
    <name evidence="7" type="ORF">SNE40_007364</name>
</gene>
<dbReference type="AlphaFoldDB" id="A0AAN8JTN0"/>
<proteinExistence type="inferred from homology"/>
<reference evidence="7 8" key="1">
    <citation type="submission" date="2024-01" db="EMBL/GenBank/DDBJ databases">
        <title>The genome of the rayed Mediterranean limpet Patella caerulea (Linnaeus, 1758).</title>
        <authorList>
            <person name="Anh-Thu Weber A."/>
            <person name="Halstead-Nussloch G."/>
        </authorList>
    </citation>
    <scope>NUCLEOTIDE SEQUENCE [LARGE SCALE GENOMIC DNA]</scope>
    <source>
        <strain evidence="7">AATW-2023a</strain>
        <tissue evidence="7">Whole specimen</tissue>
    </source>
</reference>
<dbReference type="Proteomes" id="UP001347796">
    <property type="component" value="Unassembled WGS sequence"/>
</dbReference>
<dbReference type="PANTHER" id="PTHR14948">
    <property type="entry name" value="NG5"/>
    <property type="match status" value="1"/>
</dbReference>
<dbReference type="GO" id="GO:0016020">
    <property type="term" value="C:membrane"/>
    <property type="evidence" value="ECO:0007669"/>
    <property type="project" value="UniProtKB-SubCell"/>
</dbReference>
<name>A0AAN8JTN0_PATCE</name>
<dbReference type="Pfam" id="PF04505">
    <property type="entry name" value="CD225"/>
    <property type="match status" value="1"/>
</dbReference>